<evidence type="ECO:0000256" key="3">
    <source>
        <dbReference type="ARBA" id="ARBA00010763"/>
    </source>
</evidence>
<dbReference type="Gene3D" id="2.170.190.11">
    <property type="entry name" value="Molybdopterin biosynthesis moea protein, domain 3"/>
    <property type="match status" value="1"/>
</dbReference>
<dbReference type="Gene3D" id="2.40.340.10">
    <property type="entry name" value="MoeA, C-terminal, domain IV"/>
    <property type="match status" value="1"/>
</dbReference>
<dbReference type="Pfam" id="PF03453">
    <property type="entry name" value="MoeA_N"/>
    <property type="match status" value="1"/>
</dbReference>
<name>A0ABN2RD76_9ACTN</name>
<dbReference type="InterPro" id="IPR001453">
    <property type="entry name" value="MoaB/Mog_dom"/>
</dbReference>
<evidence type="ECO:0000256" key="5">
    <source>
        <dbReference type="ARBA" id="ARBA00023150"/>
    </source>
</evidence>
<evidence type="ECO:0000313" key="9">
    <source>
        <dbReference type="EMBL" id="GAA1967136.1"/>
    </source>
</evidence>
<dbReference type="EMBL" id="BAAAPB010000003">
    <property type="protein sequence ID" value="GAA1967136.1"/>
    <property type="molecule type" value="Genomic_DNA"/>
</dbReference>
<keyword evidence="7" id="KW-0460">Magnesium</keyword>
<evidence type="ECO:0000256" key="1">
    <source>
        <dbReference type="ARBA" id="ARBA00002901"/>
    </source>
</evidence>
<comment type="catalytic activity">
    <reaction evidence="6">
        <text>adenylyl-molybdopterin + molybdate = Mo-molybdopterin + AMP + H(+)</text>
        <dbReference type="Rhea" id="RHEA:35047"/>
        <dbReference type="ChEBI" id="CHEBI:15378"/>
        <dbReference type="ChEBI" id="CHEBI:36264"/>
        <dbReference type="ChEBI" id="CHEBI:62727"/>
        <dbReference type="ChEBI" id="CHEBI:71302"/>
        <dbReference type="ChEBI" id="CHEBI:456215"/>
        <dbReference type="EC" id="2.10.1.1"/>
    </reaction>
</comment>
<dbReference type="Pfam" id="PF03454">
    <property type="entry name" value="MoeA_C"/>
    <property type="match status" value="1"/>
</dbReference>
<accession>A0ABN2RD76</accession>
<evidence type="ECO:0000256" key="2">
    <source>
        <dbReference type="ARBA" id="ARBA00005046"/>
    </source>
</evidence>
<comment type="function">
    <text evidence="1 7">Catalyzes the insertion of molybdate into adenylated molybdopterin with the concomitant release of AMP.</text>
</comment>
<reference evidence="9 10" key="1">
    <citation type="journal article" date="2019" name="Int. J. Syst. Evol. Microbiol.">
        <title>The Global Catalogue of Microorganisms (GCM) 10K type strain sequencing project: providing services to taxonomists for standard genome sequencing and annotation.</title>
        <authorList>
            <consortium name="The Broad Institute Genomics Platform"/>
            <consortium name="The Broad Institute Genome Sequencing Center for Infectious Disease"/>
            <person name="Wu L."/>
            <person name="Ma J."/>
        </authorList>
    </citation>
    <scope>NUCLEOTIDE SEQUENCE [LARGE SCALE GENOMIC DNA]</scope>
    <source>
        <strain evidence="9 10">JCM 15309</strain>
    </source>
</reference>
<dbReference type="EC" id="2.10.1.1" evidence="7"/>
<dbReference type="RefSeq" id="WP_344045987.1">
    <property type="nucleotide sequence ID" value="NZ_BAAAPB010000003.1"/>
</dbReference>
<comment type="similarity">
    <text evidence="3 7">Belongs to the MoeA family.</text>
</comment>
<feature type="domain" description="MoaB/Mog" evidence="8">
    <location>
        <begin position="172"/>
        <end position="304"/>
    </location>
</feature>
<keyword evidence="7" id="KW-0808">Transferase</keyword>
<gene>
    <name evidence="9" type="ORF">GCM10009798_29340</name>
</gene>
<comment type="cofactor">
    <cofactor evidence="7">
        <name>Mg(2+)</name>
        <dbReference type="ChEBI" id="CHEBI:18420"/>
    </cofactor>
</comment>
<protein>
    <recommendedName>
        <fullName evidence="7">Molybdopterin molybdenumtransferase</fullName>
        <ecNumber evidence="7">2.10.1.1</ecNumber>
    </recommendedName>
</protein>
<dbReference type="InterPro" id="IPR036135">
    <property type="entry name" value="MoeA_linker/N_sf"/>
</dbReference>
<dbReference type="SUPFAM" id="SSF63867">
    <property type="entry name" value="MoeA C-terminal domain-like"/>
    <property type="match status" value="1"/>
</dbReference>
<dbReference type="Proteomes" id="UP001500571">
    <property type="component" value="Unassembled WGS sequence"/>
</dbReference>
<proteinExistence type="inferred from homology"/>
<dbReference type="SUPFAM" id="SSF53218">
    <property type="entry name" value="Molybdenum cofactor biosynthesis proteins"/>
    <property type="match status" value="1"/>
</dbReference>
<comment type="pathway">
    <text evidence="2 7">Cofactor biosynthesis; molybdopterin biosynthesis.</text>
</comment>
<dbReference type="PANTHER" id="PTHR10192">
    <property type="entry name" value="MOLYBDOPTERIN BIOSYNTHESIS PROTEIN"/>
    <property type="match status" value="1"/>
</dbReference>
<dbReference type="Pfam" id="PF00994">
    <property type="entry name" value="MoCF_biosynth"/>
    <property type="match status" value="1"/>
</dbReference>
<sequence length="376" mass="37961">MVLGWEEARQAAYDAAVPLGPAALPVGDALGLRLAAPLISADDLPRFDNAAMDGYAVAGPGPWRVVGRSLAGEPGDCAAIGAAGAAEAREVATGARLPQGTRSVLPHEEAQRDGDLVSGRVEEGRHVRLRGEEAMPGEKLLPAGVVVTPQVVALAAAVGVTELSVTPAPRVAALVTGDELGDGPGQVRDAIGPALPGWVRWAGGTLAGPQRVPDGAADLRAALMSAQADLVVITGSSSVGPEDHVRPLLAELGAQPVVDGVACRPGSLAGLWRLADGRLVAALPGNPFAALVAFLTVAAPTLAGLRGEEQAVLATVGAELPRHRSDTRLVPVRLTESGPVALGHDRSGMLRGVAQADALAVVPADGTPALLQPLPT</sequence>
<evidence type="ECO:0000313" key="10">
    <source>
        <dbReference type="Proteomes" id="UP001500571"/>
    </source>
</evidence>
<dbReference type="InterPro" id="IPR005111">
    <property type="entry name" value="MoeA_C_domain_IV"/>
</dbReference>
<dbReference type="InterPro" id="IPR005110">
    <property type="entry name" value="MoeA_linker/N"/>
</dbReference>
<dbReference type="InterPro" id="IPR036688">
    <property type="entry name" value="MoeA_C_domain_IV_sf"/>
</dbReference>
<dbReference type="SUPFAM" id="SSF63882">
    <property type="entry name" value="MoeA N-terminal region -like"/>
    <property type="match status" value="1"/>
</dbReference>
<evidence type="ECO:0000256" key="4">
    <source>
        <dbReference type="ARBA" id="ARBA00022505"/>
    </source>
</evidence>
<keyword evidence="5 7" id="KW-0501">Molybdenum cofactor biosynthesis</keyword>
<comment type="caution">
    <text evidence="9">The sequence shown here is derived from an EMBL/GenBank/DDBJ whole genome shotgun (WGS) entry which is preliminary data.</text>
</comment>
<evidence type="ECO:0000259" key="8">
    <source>
        <dbReference type="SMART" id="SM00852"/>
    </source>
</evidence>
<keyword evidence="4 7" id="KW-0500">Molybdenum</keyword>
<dbReference type="SMART" id="SM00852">
    <property type="entry name" value="MoCF_biosynth"/>
    <property type="match status" value="1"/>
</dbReference>
<dbReference type="InterPro" id="IPR038987">
    <property type="entry name" value="MoeA-like"/>
</dbReference>
<evidence type="ECO:0000256" key="6">
    <source>
        <dbReference type="ARBA" id="ARBA00047317"/>
    </source>
</evidence>
<dbReference type="Gene3D" id="3.40.980.10">
    <property type="entry name" value="MoaB/Mog-like domain"/>
    <property type="match status" value="1"/>
</dbReference>
<dbReference type="CDD" id="cd00887">
    <property type="entry name" value="MoeA"/>
    <property type="match status" value="1"/>
</dbReference>
<dbReference type="PANTHER" id="PTHR10192:SF5">
    <property type="entry name" value="GEPHYRIN"/>
    <property type="match status" value="1"/>
</dbReference>
<keyword evidence="10" id="KW-1185">Reference proteome</keyword>
<evidence type="ECO:0000256" key="7">
    <source>
        <dbReference type="RuleBase" id="RU365090"/>
    </source>
</evidence>
<keyword evidence="7" id="KW-0479">Metal-binding</keyword>
<organism evidence="9 10">
    <name type="scientific">Nocardioides panacihumi</name>
    <dbReference type="NCBI Taxonomy" id="400774"/>
    <lineage>
        <taxon>Bacteria</taxon>
        <taxon>Bacillati</taxon>
        <taxon>Actinomycetota</taxon>
        <taxon>Actinomycetes</taxon>
        <taxon>Propionibacteriales</taxon>
        <taxon>Nocardioidaceae</taxon>
        <taxon>Nocardioides</taxon>
    </lineage>
</organism>
<dbReference type="InterPro" id="IPR036425">
    <property type="entry name" value="MoaB/Mog-like_dom_sf"/>
</dbReference>
<dbReference type="Gene3D" id="3.90.105.10">
    <property type="entry name" value="Molybdopterin biosynthesis moea protein, domain 2"/>
    <property type="match status" value="1"/>
</dbReference>